<evidence type="ECO:0000259" key="3">
    <source>
        <dbReference type="PROSITE" id="PS50405"/>
    </source>
</evidence>
<evidence type="ECO:0000256" key="1">
    <source>
        <dbReference type="ARBA" id="ARBA00007409"/>
    </source>
</evidence>
<keyword evidence="5" id="KW-1185">Reference proteome</keyword>
<protein>
    <submittedName>
        <fullName evidence="4">Glutathione S-transferase</fullName>
    </submittedName>
</protein>
<dbReference type="InterPro" id="IPR004046">
    <property type="entry name" value="GST_C"/>
</dbReference>
<gene>
    <name evidence="4" type="ORF">FALBO_14188</name>
</gene>
<sequence>MSRLTFYRANGACSLAPHAVLKELGLPYEGVVMGSSPKSSIRVEPALPPEEYRKIHPQGFVPALKVDDNVITENPAILTYLAQQKPERKLLGSSVMDQAQVISWLTYLTGTLHGQSYGMLFRPGRFTDDENQHDAVREKGRARVQDCYEAIEKRLGGRDFAVGDADTVADFYLFVFFTWGWSHGFDMSKYPGYSNLAKRMQQKEAVKATLQEEGIQPMFT</sequence>
<dbReference type="OrthoDB" id="2309723at2759"/>
<dbReference type="SUPFAM" id="SSF52833">
    <property type="entry name" value="Thioredoxin-like"/>
    <property type="match status" value="1"/>
</dbReference>
<name>A0A8H4L0M1_9HYPO</name>
<evidence type="ECO:0000313" key="5">
    <source>
        <dbReference type="Proteomes" id="UP000554235"/>
    </source>
</evidence>
<dbReference type="SFLD" id="SFLDG00358">
    <property type="entry name" value="Main_(cytGST)"/>
    <property type="match status" value="1"/>
</dbReference>
<evidence type="ECO:0000313" key="4">
    <source>
        <dbReference type="EMBL" id="KAF4459064.1"/>
    </source>
</evidence>
<dbReference type="InterPro" id="IPR004045">
    <property type="entry name" value="Glutathione_S-Trfase_N"/>
</dbReference>
<dbReference type="PANTHER" id="PTHR44051:SF8">
    <property type="entry name" value="GLUTATHIONE S-TRANSFERASE GSTA"/>
    <property type="match status" value="1"/>
</dbReference>
<dbReference type="PROSITE" id="PS50405">
    <property type="entry name" value="GST_CTER"/>
    <property type="match status" value="1"/>
</dbReference>
<dbReference type="SUPFAM" id="SSF47616">
    <property type="entry name" value="GST C-terminal domain-like"/>
    <property type="match status" value="1"/>
</dbReference>
<dbReference type="AlphaFoldDB" id="A0A8H4L0M1"/>
<dbReference type="InterPro" id="IPR040079">
    <property type="entry name" value="Glutathione_S-Trfase"/>
</dbReference>
<dbReference type="SFLD" id="SFLDS00019">
    <property type="entry name" value="Glutathione_Transferase_(cytos"/>
    <property type="match status" value="1"/>
</dbReference>
<dbReference type="CDD" id="cd03188">
    <property type="entry name" value="GST_C_Beta"/>
    <property type="match status" value="1"/>
</dbReference>
<dbReference type="PANTHER" id="PTHR44051">
    <property type="entry name" value="GLUTATHIONE S-TRANSFERASE-RELATED"/>
    <property type="match status" value="1"/>
</dbReference>
<comment type="caution">
    <text evidence="4">The sequence shown here is derived from an EMBL/GenBank/DDBJ whole genome shotgun (WGS) entry which is preliminary data.</text>
</comment>
<dbReference type="Pfam" id="PF13409">
    <property type="entry name" value="GST_N_2"/>
    <property type="match status" value="1"/>
</dbReference>
<dbReference type="Proteomes" id="UP000554235">
    <property type="component" value="Unassembled WGS sequence"/>
</dbReference>
<comment type="similarity">
    <text evidence="1">Belongs to the GST superfamily.</text>
</comment>
<reference evidence="4 5" key="1">
    <citation type="submission" date="2020-01" db="EMBL/GenBank/DDBJ databases">
        <title>Identification and distribution of gene clusters putatively required for synthesis of sphingolipid metabolism inhibitors in phylogenetically diverse species of the filamentous fungus Fusarium.</title>
        <authorList>
            <person name="Kim H.-S."/>
            <person name="Busman M."/>
            <person name="Brown D.W."/>
            <person name="Divon H."/>
            <person name="Uhlig S."/>
            <person name="Proctor R.H."/>
        </authorList>
    </citation>
    <scope>NUCLEOTIDE SEQUENCE [LARGE SCALE GENOMIC DNA]</scope>
    <source>
        <strain evidence="4 5">NRRL 20459</strain>
    </source>
</reference>
<dbReference type="SFLD" id="SFLDG01150">
    <property type="entry name" value="Main.1:_Beta-like"/>
    <property type="match status" value="1"/>
</dbReference>
<evidence type="ECO:0000259" key="2">
    <source>
        <dbReference type="PROSITE" id="PS50404"/>
    </source>
</evidence>
<feature type="domain" description="GST C-terminal" evidence="3">
    <location>
        <begin position="94"/>
        <end position="220"/>
    </location>
</feature>
<dbReference type="Pfam" id="PF00043">
    <property type="entry name" value="GST_C"/>
    <property type="match status" value="1"/>
</dbReference>
<accession>A0A8H4L0M1</accession>
<feature type="domain" description="GST N-terminal" evidence="2">
    <location>
        <begin position="1"/>
        <end position="89"/>
    </location>
</feature>
<dbReference type="GO" id="GO:0016740">
    <property type="term" value="F:transferase activity"/>
    <property type="evidence" value="ECO:0007669"/>
    <property type="project" value="UniProtKB-KW"/>
</dbReference>
<dbReference type="InterPro" id="IPR036249">
    <property type="entry name" value="Thioredoxin-like_sf"/>
</dbReference>
<dbReference type="Gene3D" id="1.20.1050.10">
    <property type="match status" value="1"/>
</dbReference>
<proteinExistence type="inferred from homology"/>
<dbReference type="PROSITE" id="PS50404">
    <property type="entry name" value="GST_NTER"/>
    <property type="match status" value="1"/>
</dbReference>
<dbReference type="Gene3D" id="3.40.30.10">
    <property type="entry name" value="Glutaredoxin"/>
    <property type="match status" value="1"/>
</dbReference>
<organism evidence="4 5">
    <name type="scientific">Fusarium albosuccineum</name>
    <dbReference type="NCBI Taxonomy" id="1237068"/>
    <lineage>
        <taxon>Eukaryota</taxon>
        <taxon>Fungi</taxon>
        <taxon>Dikarya</taxon>
        <taxon>Ascomycota</taxon>
        <taxon>Pezizomycotina</taxon>
        <taxon>Sordariomycetes</taxon>
        <taxon>Hypocreomycetidae</taxon>
        <taxon>Hypocreales</taxon>
        <taxon>Nectriaceae</taxon>
        <taxon>Fusarium</taxon>
        <taxon>Fusarium decemcellulare species complex</taxon>
    </lineage>
</organism>
<dbReference type="CDD" id="cd03057">
    <property type="entry name" value="GST_N_Beta"/>
    <property type="match status" value="1"/>
</dbReference>
<dbReference type="EMBL" id="JAADYS010002267">
    <property type="protein sequence ID" value="KAF4459064.1"/>
    <property type="molecule type" value="Genomic_DNA"/>
</dbReference>
<keyword evidence="4" id="KW-0808">Transferase</keyword>
<dbReference type="InterPro" id="IPR010987">
    <property type="entry name" value="Glutathione-S-Trfase_C-like"/>
</dbReference>
<dbReference type="InterPro" id="IPR036282">
    <property type="entry name" value="Glutathione-S-Trfase_C_sf"/>
</dbReference>